<gene>
    <name evidence="2" type="ORF">SAMN04487935_3072</name>
</gene>
<organism evidence="2 3">
    <name type="scientific">Flavobacterium noncentrifugens</name>
    <dbReference type="NCBI Taxonomy" id="1128970"/>
    <lineage>
        <taxon>Bacteria</taxon>
        <taxon>Pseudomonadati</taxon>
        <taxon>Bacteroidota</taxon>
        <taxon>Flavobacteriia</taxon>
        <taxon>Flavobacteriales</taxon>
        <taxon>Flavobacteriaceae</taxon>
        <taxon>Flavobacterium</taxon>
    </lineage>
</organism>
<accession>A0A1G9AV82</accession>
<feature type="transmembrane region" description="Helical" evidence="1">
    <location>
        <begin position="7"/>
        <end position="29"/>
    </location>
</feature>
<proteinExistence type="predicted"/>
<keyword evidence="1" id="KW-0472">Membrane</keyword>
<reference evidence="2 3" key="1">
    <citation type="submission" date="2016-10" db="EMBL/GenBank/DDBJ databases">
        <authorList>
            <person name="de Groot N.N."/>
        </authorList>
    </citation>
    <scope>NUCLEOTIDE SEQUENCE [LARGE SCALE GENOMIC DNA]</scope>
    <source>
        <strain evidence="2 3">CGMCC 1.10076</strain>
    </source>
</reference>
<keyword evidence="3" id="KW-1185">Reference proteome</keyword>
<name>A0A1G9AV82_9FLAO</name>
<sequence length="520" mass="59656">MSGLKKILIILGSLILLAILLNFGLNFWIRYQLPKVINQKNNSAYDISYKTVDVSLWNSSIHADEVVLVPKKALKDDKVKAGIYAKVKAIDVAHFSIWSVLFSDRIKAKSITITQPEVALYKKSEKAIDHSKSIGSEVVKPFEKIIIVSDIILKDGDVKIINVANDKAILSISHVNVQLDGIVITDDILAEKIPFQYKNYTLSCDSIYYRANPFYHIMTRKVATTNHGLSIKDFHLIPEYSRREFVRKIEKEKDIYTINANEIDIKNMDWGFKDTIFYFNADKILLNQLGANIYRNKIPADDLSKKKLYNNLLRNLKFNLKIDTLAVRNSIVEYEEEKTFDKGAGKLTFTKFNLTARNVCSGFQQKKLADMKIKIDCIFMKESPLNVDWSLNVLDKTDGFNIKGRILNFDAQKIVPFTKPYMNATTKGILNEVYFNFTGNDVNAKGDFAIKYDDLKVQIYRKNDREKVNKFLTALGNLFVKNDTKGELKSAEVELDRIPEKSFYNFLWRSIAEGLKKILL</sequence>
<evidence type="ECO:0000313" key="3">
    <source>
        <dbReference type="Proteomes" id="UP000199580"/>
    </source>
</evidence>
<dbReference type="EMBL" id="FNEZ01000005">
    <property type="protein sequence ID" value="SDK31309.1"/>
    <property type="molecule type" value="Genomic_DNA"/>
</dbReference>
<dbReference type="AlphaFoldDB" id="A0A1G9AV82"/>
<evidence type="ECO:0000256" key="1">
    <source>
        <dbReference type="SAM" id="Phobius"/>
    </source>
</evidence>
<dbReference type="STRING" id="1128970.SAMN04487935_3072"/>
<keyword evidence="1" id="KW-1133">Transmembrane helix</keyword>
<dbReference type="Proteomes" id="UP000199580">
    <property type="component" value="Unassembled WGS sequence"/>
</dbReference>
<protein>
    <recommendedName>
        <fullName evidence="4">DUF748 domain-containing protein</fullName>
    </recommendedName>
</protein>
<keyword evidence="1" id="KW-0812">Transmembrane</keyword>
<dbReference type="OrthoDB" id="1412480at2"/>
<evidence type="ECO:0008006" key="4">
    <source>
        <dbReference type="Google" id="ProtNLM"/>
    </source>
</evidence>
<evidence type="ECO:0000313" key="2">
    <source>
        <dbReference type="EMBL" id="SDK31309.1"/>
    </source>
</evidence>
<dbReference type="RefSeq" id="WP_091397444.1">
    <property type="nucleotide sequence ID" value="NZ_BKAI01000007.1"/>
</dbReference>